<protein>
    <submittedName>
        <fullName evidence="2">Alpha/beta hydrolase</fullName>
    </submittedName>
</protein>
<reference evidence="3" key="1">
    <citation type="journal article" date="2019" name="Int. J. Syst. Evol. Microbiol.">
        <title>The Global Catalogue of Microorganisms (GCM) 10K type strain sequencing project: providing services to taxonomists for standard genome sequencing and annotation.</title>
        <authorList>
            <consortium name="The Broad Institute Genomics Platform"/>
            <consortium name="The Broad Institute Genome Sequencing Center for Infectious Disease"/>
            <person name="Wu L."/>
            <person name="Ma J."/>
        </authorList>
    </citation>
    <scope>NUCLEOTIDE SEQUENCE [LARGE SCALE GENOMIC DNA]</scope>
    <source>
        <strain evidence="3">NBRC 112502</strain>
    </source>
</reference>
<dbReference type="SUPFAM" id="SSF53474">
    <property type="entry name" value="alpha/beta-Hydrolases"/>
    <property type="match status" value="1"/>
</dbReference>
<comment type="caution">
    <text evidence="2">The sequence shown here is derived from an EMBL/GenBank/DDBJ whole genome shotgun (WGS) entry which is preliminary data.</text>
</comment>
<dbReference type="RefSeq" id="WP_284259007.1">
    <property type="nucleotide sequence ID" value="NZ_BSOS01000079.1"/>
</dbReference>
<sequence>MKPVLLLVHGWGFDAGFWAPLRAALDGYETVAWDLGFFGAGARPDLPVGRDVVAVGHSFGALWLLHHRPVAWRALVAVNGFGCFTRREDFPQGNAARPLQRMIAQFGAAPGEVVAAFRARCGCAESVPGALNAVALADGLRGLAQWDARPAVVELALCGRTDPLVPEAMSEASFPADVTQWHPGGHLLPVEDPGWCAARLRTFLELLG</sequence>
<keyword evidence="3" id="KW-1185">Reference proteome</keyword>
<feature type="domain" description="AB hydrolase-1" evidence="1">
    <location>
        <begin position="5"/>
        <end position="198"/>
    </location>
</feature>
<evidence type="ECO:0000259" key="1">
    <source>
        <dbReference type="Pfam" id="PF12697"/>
    </source>
</evidence>
<dbReference type="Proteomes" id="UP001156641">
    <property type="component" value="Unassembled WGS sequence"/>
</dbReference>
<dbReference type="EMBL" id="BSOS01000079">
    <property type="protein sequence ID" value="GLR68164.1"/>
    <property type="molecule type" value="Genomic_DNA"/>
</dbReference>
<proteinExistence type="predicted"/>
<dbReference type="GO" id="GO:0016787">
    <property type="term" value="F:hydrolase activity"/>
    <property type="evidence" value="ECO:0007669"/>
    <property type="project" value="UniProtKB-KW"/>
</dbReference>
<dbReference type="Gene3D" id="3.40.50.1820">
    <property type="entry name" value="alpha/beta hydrolase"/>
    <property type="match status" value="1"/>
</dbReference>
<name>A0ABQ6A7I7_9PROT</name>
<gene>
    <name evidence="2" type="ORF">GCM10010909_28450</name>
</gene>
<dbReference type="InterPro" id="IPR000073">
    <property type="entry name" value="AB_hydrolase_1"/>
</dbReference>
<accession>A0ABQ6A7I7</accession>
<keyword evidence="2" id="KW-0378">Hydrolase</keyword>
<organism evidence="2 3">
    <name type="scientific">Acidocella aquatica</name>
    <dbReference type="NCBI Taxonomy" id="1922313"/>
    <lineage>
        <taxon>Bacteria</taxon>
        <taxon>Pseudomonadati</taxon>
        <taxon>Pseudomonadota</taxon>
        <taxon>Alphaproteobacteria</taxon>
        <taxon>Acetobacterales</taxon>
        <taxon>Acidocellaceae</taxon>
        <taxon>Acidocella</taxon>
    </lineage>
</organism>
<evidence type="ECO:0000313" key="3">
    <source>
        <dbReference type="Proteomes" id="UP001156641"/>
    </source>
</evidence>
<evidence type="ECO:0000313" key="2">
    <source>
        <dbReference type="EMBL" id="GLR68164.1"/>
    </source>
</evidence>
<dbReference type="Pfam" id="PF12697">
    <property type="entry name" value="Abhydrolase_6"/>
    <property type="match status" value="1"/>
</dbReference>
<dbReference type="InterPro" id="IPR029058">
    <property type="entry name" value="AB_hydrolase_fold"/>
</dbReference>